<dbReference type="RefSeq" id="WP_100700250.1">
    <property type="nucleotide sequence ID" value="NZ_MLFP01000019.1"/>
</dbReference>
<accession>A0A2M9WHI9</accession>
<keyword evidence="2" id="KW-1185">Reference proteome</keyword>
<dbReference type="Gene3D" id="3.60.20.10">
    <property type="entry name" value="Glutamine Phosphoribosylpyrophosphate, subunit 1, domain 1"/>
    <property type="match status" value="1"/>
</dbReference>
<dbReference type="SUPFAM" id="SSF56235">
    <property type="entry name" value="N-terminal nucleophile aminohydrolases (Ntn hydrolases)"/>
    <property type="match status" value="1"/>
</dbReference>
<dbReference type="InterPro" id="IPR010430">
    <property type="entry name" value="DUF1028"/>
</dbReference>
<dbReference type="EMBL" id="PIQI01000009">
    <property type="protein sequence ID" value="PJZ06976.1"/>
    <property type="molecule type" value="Genomic_DNA"/>
</dbReference>
<dbReference type="Proteomes" id="UP000232062">
    <property type="component" value="Unassembled WGS sequence"/>
</dbReference>
<dbReference type="Pfam" id="PF06267">
    <property type="entry name" value="DUF1028"/>
    <property type="match status" value="1"/>
</dbReference>
<dbReference type="OrthoDB" id="9790012at2"/>
<dbReference type="AlphaFoldDB" id="A0A2M9WHI9"/>
<proteinExistence type="predicted"/>
<evidence type="ECO:0000313" key="2">
    <source>
        <dbReference type="Proteomes" id="UP000232062"/>
    </source>
</evidence>
<protein>
    <submittedName>
        <fullName evidence="1">DUF1028 domain-containing protein</fullName>
    </submittedName>
</protein>
<reference evidence="1 2" key="1">
    <citation type="submission" date="2017-11" db="EMBL/GenBank/DDBJ databases">
        <title>The genome sequence of Pantoea rodasii DSM 26611.</title>
        <authorList>
            <person name="Gao J."/>
            <person name="Mao X."/>
            <person name="Sun J."/>
        </authorList>
    </citation>
    <scope>NUCLEOTIDE SEQUENCE [LARGE SCALE GENOMIC DNA]</scope>
    <source>
        <strain evidence="1 2">DSM 26611</strain>
    </source>
</reference>
<organism evidence="1 2">
    <name type="scientific">Pantoea rodasii</name>
    <dbReference type="NCBI Taxonomy" id="1076549"/>
    <lineage>
        <taxon>Bacteria</taxon>
        <taxon>Pseudomonadati</taxon>
        <taxon>Pseudomonadota</taxon>
        <taxon>Gammaproteobacteria</taxon>
        <taxon>Enterobacterales</taxon>
        <taxon>Erwiniaceae</taxon>
        <taxon>Pantoea</taxon>
    </lineage>
</organism>
<name>A0A2M9WHI9_9GAMM</name>
<dbReference type="PANTHER" id="PTHR39328">
    <property type="entry name" value="BLL2871 PROTEIN"/>
    <property type="match status" value="1"/>
</dbReference>
<dbReference type="InterPro" id="IPR029055">
    <property type="entry name" value="Ntn_hydrolases_N"/>
</dbReference>
<gene>
    <name evidence="1" type="ORF">PRCB_02885</name>
</gene>
<dbReference type="PANTHER" id="PTHR39328:SF1">
    <property type="entry name" value="BLL2871 PROTEIN"/>
    <property type="match status" value="1"/>
</dbReference>
<dbReference type="STRING" id="1076549.HA45_19350"/>
<comment type="caution">
    <text evidence="1">The sequence shown here is derived from an EMBL/GenBank/DDBJ whole genome shotgun (WGS) entry which is preliminary data.</text>
</comment>
<evidence type="ECO:0000313" key="1">
    <source>
        <dbReference type="EMBL" id="PJZ06976.1"/>
    </source>
</evidence>
<sequence>MTFSIVARDPLTGALGVATATAGPSVGALVVHGDAGVGAIATQAMTNPLFGLHGLALLRKGLTADKTLAKLLEQDNERERRQVMIIDSRGDVAHWSGTLCGEFAGVVQQGECVVGGNLLANTQTLNAMQVGFHQPETRFEMRLLAALKQGATAGGDRRGIKSAALKIWHDREYASVDARVDWSDTPLTALEEILRHQQAASYADFFARIPKGECS</sequence>